<evidence type="ECO:0000313" key="2">
    <source>
        <dbReference type="EMBL" id="KAK9119486.1"/>
    </source>
</evidence>
<feature type="region of interest" description="Disordered" evidence="1">
    <location>
        <begin position="1"/>
        <end position="51"/>
    </location>
</feature>
<name>A0AAP0NX29_9MAGN</name>
<protein>
    <submittedName>
        <fullName evidence="2">Uncharacterized protein</fullName>
    </submittedName>
</protein>
<dbReference type="EMBL" id="JBBNAG010000007">
    <property type="protein sequence ID" value="KAK9119486.1"/>
    <property type="molecule type" value="Genomic_DNA"/>
</dbReference>
<organism evidence="2 3">
    <name type="scientific">Stephania cephalantha</name>
    <dbReference type="NCBI Taxonomy" id="152367"/>
    <lineage>
        <taxon>Eukaryota</taxon>
        <taxon>Viridiplantae</taxon>
        <taxon>Streptophyta</taxon>
        <taxon>Embryophyta</taxon>
        <taxon>Tracheophyta</taxon>
        <taxon>Spermatophyta</taxon>
        <taxon>Magnoliopsida</taxon>
        <taxon>Ranunculales</taxon>
        <taxon>Menispermaceae</taxon>
        <taxon>Menispermoideae</taxon>
        <taxon>Cissampelideae</taxon>
        <taxon>Stephania</taxon>
    </lineage>
</organism>
<accession>A0AAP0NX29</accession>
<reference evidence="2 3" key="1">
    <citation type="submission" date="2024-01" db="EMBL/GenBank/DDBJ databases">
        <title>Genome assemblies of Stephania.</title>
        <authorList>
            <person name="Yang L."/>
        </authorList>
    </citation>
    <scope>NUCLEOTIDE SEQUENCE [LARGE SCALE GENOMIC DNA]</scope>
    <source>
        <strain evidence="2">JXDWG</strain>
        <tissue evidence="2">Leaf</tissue>
    </source>
</reference>
<proteinExistence type="predicted"/>
<dbReference type="AlphaFoldDB" id="A0AAP0NX29"/>
<gene>
    <name evidence="2" type="ORF">Scep_017579</name>
</gene>
<keyword evidence="3" id="KW-1185">Reference proteome</keyword>
<evidence type="ECO:0000313" key="3">
    <source>
        <dbReference type="Proteomes" id="UP001419268"/>
    </source>
</evidence>
<comment type="caution">
    <text evidence="2">The sequence shown here is derived from an EMBL/GenBank/DDBJ whole genome shotgun (WGS) entry which is preliminary data.</text>
</comment>
<dbReference type="Proteomes" id="UP001419268">
    <property type="component" value="Unassembled WGS sequence"/>
</dbReference>
<evidence type="ECO:0000256" key="1">
    <source>
        <dbReference type="SAM" id="MobiDB-lite"/>
    </source>
</evidence>
<sequence>MGGNGEERGTTIGWQQQQRGDGDGDGLAATAARRRGTKTAPARRGGRKRLR</sequence>